<evidence type="ECO:0000259" key="2">
    <source>
        <dbReference type="SMART" id="SM00322"/>
    </source>
</evidence>
<proteinExistence type="predicted"/>
<dbReference type="Gene3D" id="3.30.1370.10">
    <property type="entry name" value="K Homology domain, type 1"/>
    <property type="match status" value="1"/>
</dbReference>
<evidence type="ECO:0000313" key="3">
    <source>
        <dbReference type="EMBL" id="KAF9754620.1"/>
    </source>
</evidence>
<accession>A0A8H7TPT7</accession>
<organism evidence="3 4">
    <name type="scientific">Bionectria ochroleuca</name>
    <name type="common">Gliocladium roseum</name>
    <dbReference type="NCBI Taxonomy" id="29856"/>
    <lineage>
        <taxon>Eukaryota</taxon>
        <taxon>Fungi</taxon>
        <taxon>Dikarya</taxon>
        <taxon>Ascomycota</taxon>
        <taxon>Pezizomycotina</taxon>
        <taxon>Sordariomycetes</taxon>
        <taxon>Hypocreomycetidae</taxon>
        <taxon>Hypocreales</taxon>
        <taxon>Bionectriaceae</taxon>
        <taxon>Clonostachys</taxon>
    </lineage>
</organism>
<evidence type="ECO:0000313" key="4">
    <source>
        <dbReference type="Proteomes" id="UP000616885"/>
    </source>
</evidence>
<dbReference type="Pfam" id="PF00013">
    <property type="entry name" value="KH_1"/>
    <property type="match status" value="1"/>
</dbReference>
<sequence length="234" mass="25210">MFIPGRNVESITLEPQDVMPRGQLRRPIADIIKDINRKSRANISMGGASNGRLKFDATGPQDVAQQALKDLVSQIGTRTSIKVPIPLSARAHIIGRGGSMIKSLQEKTGAKIQLPKMEETRALDDDDDEATIDVIVEGNTLSAASARNEILKIAGERSANVQTKVRGIPAALFPFIAGPQNSRAQALEESNGSRSACHHTRSSALLPPLELPNGLNLPLRRKATSSLLVIGRQF</sequence>
<dbReference type="Proteomes" id="UP000616885">
    <property type="component" value="Unassembled WGS sequence"/>
</dbReference>
<protein>
    <recommendedName>
        <fullName evidence="2">K Homology domain-containing protein</fullName>
    </recommendedName>
</protein>
<reference evidence="3" key="1">
    <citation type="submission" date="2020-10" db="EMBL/GenBank/DDBJ databases">
        <title>High-Quality Genome Resource of Clonostachys rosea strain S41 by Oxford Nanopore Long-Read Sequencing.</title>
        <authorList>
            <person name="Wang H."/>
        </authorList>
    </citation>
    <scope>NUCLEOTIDE SEQUENCE</scope>
    <source>
        <strain evidence="3">S41</strain>
    </source>
</reference>
<dbReference type="InterPro" id="IPR004088">
    <property type="entry name" value="KH_dom_type_1"/>
</dbReference>
<dbReference type="EMBL" id="JADCTT010000003">
    <property type="protein sequence ID" value="KAF9754620.1"/>
    <property type="molecule type" value="Genomic_DNA"/>
</dbReference>
<dbReference type="AlphaFoldDB" id="A0A8H7TPT7"/>
<dbReference type="PROSITE" id="PS50084">
    <property type="entry name" value="KH_TYPE_1"/>
    <property type="match status" value="1"/>
</dbReference>
<feature type="domain" description="K Homology" evidence="2">
    <location>
        <begin position="77"/>
        <end position="155"/>
    </location>
</feature>
<dbReference type="InterPro" id="IPR036612">
    <property type="entry name" value="KH_dom_type_1_sf"/>
</dbReference>
<dbReference type="InterPro" id="IPR004087">
    <property type="entry name" value="KH_dom"/>
</dbReference>
<dbReference type="SMART" id="SM00322">
    <property type="entry name" value="KH"/>
    <property type="match status" value="1"/>
</dbReference>
<keyword evidence="1" id="KW-0694">RNA-binding</keyword>
<evidence type="ECO:0000256" key="1">
    <source>
        <dbReference type="PROSITE-ProRule" id="PRU00117"/>
    </source>
</evidence>
<gene>
    <name evidence="3" type="ORF">IM811_010061</name>
</gene>
<comment type="caution">
    <text evidence="3">The sequence shown here is derived from an EMBL/GenBank/DDBJ whole genome shotgun (WGS) entry which is preliminary data.</text>
</comment>
<name>A0A8H7TPT7_BIOOC</name>
<dbReference type="GO" id="GO:0003723">
    <property type="term" value="F:RNA binding"/>
    <property type="evidence" value="ECO:0007669"/>
    <property type="project" value="UniProtKB-UniRule"/>
</dbReference>
<dbReference type="SUPFAM" id="SSF54791">
    <property type="entry name" value="Eukaryotic type KH-domain (KH-domain type I)"/>
    <property type="match status" value="1"/>
</dbReference>